<evidence type="ECO:0000313" key="3">
    <source>
        <dbReference type="Proteomes" id="UP000663829"/>
    </source>
</evidence>
<proteinExistence type="predicted"/>
<dbReference type="AlphaFoldDB" id="A0A814V0E8"/>
<dbReference type="EMBL" id="CAJOBC010007881">
    <property type="protein sequence ID" value="CAF3946057.1"/>
    <property type="molecule type" value="Genomic_DNA"/>
</dbReference>
<feature type="non-terminal residue" evidence="1">
    <location>
        <position position="1"/>
    </location>
</feature>
<dbReference type="OrthoDB" id="10004596at2759"/>
<gene>
    <name evidence="1" type="ORF">GPM918_LOCUS22736</name>
    <name evidence="2" type="ORF">SRO942_LOCUS22735</name>
</gene>
<name>A0A814V0E8_9BILA</name>
<organism evidence="1 3">
    <name type="scientific">Didymodactylos carnosus</name>
    <dbReference type="NCBI Taxonomy" id="1234261"/>
    <lineage>
        <taxon>Eukaryota</taxon>
        <taxon>Metazoa</taxon>
        <taxon>Spiralia</taxon>
        <taxon>Gnathifera</taxon>
        <taxon>Rotifera</taxon>
        <taxon>Eurotatoria</taxon>
        <taxon>Bdelloidea</taxon>
        <taxon>Philodinida</taxon>
        <taxon>Philodinidae</taxon>
        <taxon>Didymodactylos</taxon>
    </lineage>
</organism>
<dbReference type="Proteomes" id="UP000663829">
    <property type="component" value="Unassembled WGS sequence"/>
</dbReference>
<evidence type="ECO:0000313" key="1">
    <source>
        <dbReference type="EMBL" id="CAF1181688.1"/>
    </source>
</evidence>
<reference evidence="1" key="1">
    <citation type="submission" date="2021-02" db="EMBL/GenBank/DDBJ databases">
        <authorList>
            <person name="Nowell W R."/>
        </authorList>
    </citation>
    <scope>NUCLEOTIDE SEQUENCE</scope>
</reference>
<comment type="caution">
    <text evidence="1">The sequence shown here is derived from an EMBL/GenBank/DDBJ whole genome shotgun (WGS) entry which is preliminary data.</text>
</comment>
<sequence>MVNIDLLQQFQFEQTSYKKAQMFIEFNETFKMKVGDSERFLNVCLWCKPPNDDVKAQKKLILFGYTSIPLSQIVLDTHMSFKRETQLTLNFFPPYSNVFN</sequence>
<dbReference type="EMBL" id="CAJNOQ010007880">
    <property type="protein sequence ID" value="CAF1181688.1"/>
    <property type="molecule type" value="Genomic_DNA"/>
</dbReference>
<evidence type="ECO:0000313" key="2">
    <source>
        <dbReference type="EMBL" id="CAF3946057.1"/>
    </source>
</evidence>
<protein>
    <submittedName>
        <fullName evidence="1">Uncharacterized protein</fullName>
    </submittedName>
</protein>
<dbReference type="Proteomes" id="UP000681722">
    <property type="component" value="Unassembled WGS sequence"/>
</dbReference>
<keyword evidence="3" id="KW-1185">Reference proteome</keyword>
<accession>A0A814V0E8</accession>